<name>A0A5A7R6T9_STRAF</name>
<reference evidence="2" key="1">
    <citation type="journal article" date="2019" name="Curr. Biol.">
        <title>Genome Sequence of Striga asiatica Provides Insight into the Evolution of Plant Parasitism.</title>
        <authorList>
            <person name="Yoshida S."/>
            <person name="Kim S."/>
            <person name="Wafula E.K."/>
            <person name="Tanskanen J."/>
            <person name="Kim Y.M."/>
            <person name="Honaas L."/>
            <person name="Yang Z."/>
            <person name="Spallek T."/>
            <person name="Conn C.E."/>
            <person name="Ichihashi Y."/>
            <person name="Cheong K."/>
            <person name="Cui S."/>
            <person name="Der J.P."/>
            <person name="Gundlach H."/>
            <person name="Jiao Y."/>
            <person name="Hori C."/>
            <person name="Ishida J.K."/>
            <person name="Kasahara H."/>
            <person name="Kiba T."/>
            <person name="Kim M.S."/>
            <person name="Koo N."/>
            <person name="Laohavisit A."/>
            <person name="Lee Y.H."/>
            <person name="Lumba S."/>
            <person name="McCourt P."/>
            <person name="Mortimer J.C."/>
            <person name="Mutuku J.M."/>
            <person name="Nomura T."/>
            <person name="Sasaki-Sekimoto Y."/>
            <person name="Seto Y."/>
            <person name="Wang Y."/>
            <person name="Wakatake T."/>
            <person name="Sakakibara H."/>
            <person name="Demura T."/>
            <person name="Yamaguchi S."/>
            <person name="Yoneyama K."/>
            <person name="Manabe R.I."/>
            <person name="Nelson D.C."/>
            <person name="Schulman A.H."/>
            <person name="Timko M.P."/>
            <person name="dePamphilis C.W."/>
            <person name="Choi D."/>
            <person name="Shirasu K."/>
        </authorList>
    </citation>
    <scope>NUCLEOTIDE SEQUENCE [LARGE SCALE GENOMIC DNA]</scope>
    <source>
        <strain evidence="2">cv. UVA1</strain>
    </source>
</reference>
<dbReference type="Proteomes" id="UP000325081">
    <property type="component" value="Unassembled WGS sequence"/>
</dbReference>
<proteinExistence type="predicted"/>
<protein>
    <submittedName>
        <fullName evidence="1">Cohesin subunit SA-3</fullName>
    </submittedName>
</protein>
<keyword evidence="2" id="KW-1185">Reference proteome</keyword>
<sequence length="214" mass="24541">MKSVRQQRIHNLANKEHNTTGLLPYYKEERMVSYKVKQGHGLDVHRTSNHVDTSRSCCSLRALFVHLYVCFMKKERDFDLKIEAYFKLGETKIPHFHSFTWRVVLYEPRNRAEFLNERLQAIPGIGKKEVHGECPRVLTLLNLKIVKGERELVLGAGHEGDTDRTSVQEEKVASAFAMMSLVILVTEPDGSRSFIRPFVFFSAQAFTASLATLD</sequence>
<evidence type="ECO:0000313" key="2">
    <source>
        <dbReference type="Proteomes" id="UP000325081"/>
    </source>
</evidence>
<comment type="caution">
    <text evidence="1">The sequence shown here is derived from an EMBL/GenBank/DDBJ whole genome shotgun (WGS) entry which is preliminary data.</text>
</comment>
<organism evidence="1 2">
    <name type="scientific">Striga asiatica</name>
    <name type="common">Asiatic witchweed</name>
    <name type="synonym">Buchnera asiatica</name>
    <dbReference type="NCBI Taxonomy" id="4170"/>
    <lineage>
        <taxon>Eukaryota</taxon>
        <taxon>Viridiplantae</taxon>
        <taxon>Streptophyta</taxon>
        <taxon>Embryophyta</taxon>
        <taxon>Tracheophyta</taxon>
        <taxon>Spermatophyta</taxon>
        <taxon>Magnoliopsida</taxon>
        <taxon>eudicotyledons</taxon>
        <taxon>Gunneridae</taxon>
        <taxon>Pentapetalae</taxon>
        <taxon>asterids</taxon>
        <taxon>lamiids</taxon>
        <taxon>Lamiales</taxon>
        <taxon>Orobanchaceae</taxon>
        <taxon>Buchnereae</taxon>
        <taxon>Striga</taxon>
    </lineage>
</organism>
<dbReference type="EMBL" id="BKCP01010515">
    <property type="protein sequence ID" value="GER53405.1"/>
    <property type="molecule type" value="Genomic_DNA"/>
</dbReference>
<gene>
    <name evidence="1" type="ORF">STAS_30905</name>
</gene>
<evidence type="ECO:0000313" key="1">
    <source>
        <dbReference type="EMBL" id="GER53405.1"/>
    </source>
</evidence>
<dbReference type="AlphaFoldDB" id="A0A5A7R6T9"/>
<accession>A0A5A7R6T9</accession>